<dbReference type="EMBL" id="LAZR01047085">
    <property type="protein sequence ID" value="KKK95042.1"/>
    <property type="molecule type" value="Genomic_DNA"/>
</dbReference>
<evidence type="ECO:0000313" key="1">
    <source>
        <dbReference type="EMBL" id="KKK95042.1"/>
    </source>
</evidence>
<dbReference type="PROSITE" id="PS51257">
    <property type="entry name" value="PROKAR_LIPOPROTEIN"/>
    <property type="match status" value="1"/>
</dbReference>
<dbReference type="AlphaFoldDB" id="A0A0F8ZMJ6"/>
<organism evidence="1">
    <name type="scientific">marine sediment metagenome</name>
    <dbReference type="NCBI Taxonomy" id="412755"/>
    <lineage>
        <taxon>unclassified sequences</taxon>
        <taxon>metagenomes</taxon>
        <taxon>ecological metagenomes</taxon>
    </lineage>
</organism>
<accession>A0A0F8ZMJ6</accession>
<gene>
    <name evidence="1" type="ORF">LCGC14_2676780</name>
</gene>
<comment type="caution">
    <text evidence="1">The sequence shown here is derived from an EMBL/GenBank/DDBJ whole genome shotgun (WGS) entry which is preliminary data.</text>
</comment>
<reference evidence="1" key="1">
    <citation type="journal article" date="2015" name="Nature">
        <title>Complex archaea that bridge the gap between prokaryotes and eukaryotes.</title>
        <authorList>
            <person name="Spang A."/>
            <person name="Saw J.H."/>
            <person name="Jorgensen S.L."/>
            <person name="Zaremba-Niedzwiedzka K."/>
            <person name="Martijn J."/>
            <person name="Lind A.E."/>
            <person name="van Eijk R."/>
            <person name="Schleper C."/>
            <person name="Guy L."/>
            <person name="Ettema T.J."/>
        </authorList>
    </citation>
    <scope>NUCLEOTIDE SEQUENCE</scope>
</reference>
<protein>
    <submittedName>
        <fullName evidence="1">Uncharacterized protein</fullName>
    </submittedName>
</protein>
<sequence>MKIRIFILSFILLVGGMGCPATIPIIGTLGTIGMATNKFINYKLTKRGLDLKEREIALKEKIFEKGNK</sequence>
<name>A0A0F8ZMJ6_9ZZZZ</name>
<proteinExistence type="predicted"/>